<proteinExistence type="predicted"/>
<feature type="non-terminal residue" evidence="1">
    <location>
        <position position="97"/>
    </location>
</feature>
<organism evidence="1 2">
    <name type="scientific">Trifolium pratense</name>
    <name type="common">Red clover</name>
    <dbReference type="NCBI Taxonomy" id="57577"/>
    <lineage>
        <taxon>Eukaryota</taxon>
        <taxon>Viridiplantae</taxon>
        <taxon>Streptophyta</taxon>
        <taxon>Embryophyta</taxon>
        <taxon>Tracheophyta</taxon>
        <taxon>Spermatophyta</taxon>
        <taxon>Magnoliopsida</taxon>
        <taxon>eudicotyledons</taxon>
        <taxon>Gunneridae</taxon>
        <taxon>Pentapetalae</taxon>
        <taxon>rosids</taxon>
        <taxon>fabids</taxon>
        <taxon>Fabales</taxon>
        <taxon>Fabaceae</taxon>
        <taxon>Papilionoideae</taxon>
        <taxon>50 kb inversion clade</taxon>
        <taxon>NPAAA clade</taxon>
        <taxon>Hologalegina</taxon>
        <taxon>IRL clade</taxon>
        <taxon>Trifolieae</taxon>
        <taxon>Trifolium</taxon>
    </lineage>
</organism>
<dbReference type="AlphaFoldDB" id="A0A2K3KUF3"/>
<dbReference type="Proteomes" id="UP000236291">
    <property type="component" value="Unassembled WGS sequence"/>
</dbReference>
<accession>A0A2K3KUF3</accession>
<reference evidence="1 2" key="1">
    <citation type="journal article" date="2014" name="Am. J. Bot.">
        <title>Genome assembly and annotation for red clover (Trifolium pratense; Fabaceae).</title>
        <authorList>
            <person name="Istvanek J."/>
            <person name="Jaros M."/>
            <person name="Krenek A."/>
            <person name="Repkova J."/>
        </authorList>
    </citation>
    <scope>NUCLEOTIDE SEQUENCE [LARGE SCALE GENOMIC DNA]</scope>
    <source>
        <strain evidence="2">cv. Tatra</strain>
        <tissue evidence="1">Young leaves</tissue>
    </source>
</reference>
<evidence type="ECO:0000313" key="1">
    <source>
        <dbReference type="EMBL" id="PNX69913.1"/>
    </source>
</evidence>
<name>A0A2K3KUF3_TRIPR</name>
<protein>
    <submittedName>
        <fullName evidence="1">Uncharacterized protein</fullName>
    </submittedName>
</protein>
<sequence length="97" mass="11002">MEKSNLLGKIAEQDEEVIKLNTDLDQIKKVAKIMTKGTDAFEEMIQKQNYGKPKPIGFEHKRVNQQMKFNNATIHTPISRTFVSGGLSQHHVGHSKL</sequence>
<reference evidence="1 2" key="2">
    <citation type="journal article" date="2017" name="Front. Plant Sci.">
        <title>Gene Classification and Mining of Molecular Markers Useful in Red Clover (Trifolium pratense) Breeding.</title>
        <authorList>
            <person name="Istvanek J."/>
            <person name="Dluhosova J."/>
            <person name="Dluhos P."/>
            <person name="Patkova L."/>
            <person name="Nedelnik J."/>
            <person name="Repkova J."/>
        </authorList>
    </citation>
    <scope>NUCLEOTIDE SEQUENCE [LARGE SCALE GENOMIC DNA]</scope>
    <source>
        <strain evidence="2">cv. Tatra</strain>
        <tissue evidence="1">Young leaves</tissue>
    </source>
</reference>
<dbReference type="EMBL" id="ASHM01110481">
    <property type="protein sequence ID" value="PNX69913.1"/>
    <property type="molecule type" value="Genomic_DNA"/>
</dbReference>
<comment type="caution">
    <text evidence="1">The sequence shown here is derived from an EMBL/GenBank/DDBJ whole genome shotgun (WGS) entry which is preliminary data.</text>
</comment>
<evidence type="ECO:0000313" key="2">
    <source>
        <dbReference type="Proteomes" id="UP000236291"/>
    </source>
</evidence>
<gene>
    <name evidence="1" type="ORF">L195_g056981</name>
</gene>